<dbReference type="InterPro" id="IPR050399">
    <property type="entry name" value="HPr"/>
</dbReference>
<evidence type="ECO:0000256" key="1">
    <source>
        <dbReference type="ARBA" id="ARBA00003681"/>
    </source>
</evidence>
<accession>A0ABS4KGC4</accession>
<reference evidence="7 8" key="1">
    <citation type="submission" date="2021-03" db="EMBL/GenBank/DDBJ databases">
        <title>Genomic Encyclopedia of Type Strains, Phase IV (KMG-IV): sequencing the most valuable type-strain genomes for metagenomic binning, comparative biology and taxonomic classification.</title>
        <authorList>
            <person name="Goeker M."/>
        </authorList>
    </citation>
    <scope>NUCLEOTIDE SEQUENCE [LARGE SCALE GENOMIC DNA]</scope>
    <source>
        <strain evidence="7 8">DSM 27512</strain>
    </source>
</reference>
<dbReference type="SUPFAM" id="SSF55594">
    <property type="entry name" value="HPr-like"/>
    <property type="match status" value="1"/>
</dbReference>
<dbReference type="PROSITE" id="PS51350">
    <property type="entry name" value="PTS_HPR_DOM"/>
    <property type="match status" value="1"/>
</dbReference>
<dbReference type="Pfam" id="PF00381">
    <property type="entry name" value="PTS-HPr"/>
    <property type="match status" value="1"/>
</dbReference>
<evidence type="ECO:0000313" key="7">
    <source>
        <dbReference type="EMBL" id="MBP2026833.1"/>
    </source>
</evidence>
<dbReference type="InterPro" id="IPR035895">
    <property type="entry name" value="HPr-like_sf"/>
</dbReference>
<comment type="subcellular location">
    <subcellularLocation>
        <location evidence="2">Cytoplasm</location>
    </subcellularLocation>
</comment>
<dbReference type="EMBL" id="JAGGLI010000004">
    <property type="protein sequence ID" value="MBP2026833.1"/>
    <property type="molecule type" value="Genomic_DNA"/>
</dbReference>
<dbReference type="PANTHER" id="PTHR33705:SF2">
    <property type="entry name" value="PHOSPHOCARRIER PROTEIN NPR"/>
    <property type="match status" value="1"/>
</dbReference>
<dbReference type="InterPro" id="IPR000032">
    <property type="entry name" value="HPr-like"/>
</dbReference>
<dbReference type="PROSITE" id="PS00369">
    <property type="entry name" value="PTS_HPR_HIS"/>
    <property type="match status" value="1"/>
</dbReference>
<keyword evidence="8" id="KW-1185">Reference proteome</keyword>
<dbReference type="InterPro" id="IPR001020">
    <property type="entry name" value="PTS_HPr_His_P_site"/>
</dbReference>
<feature type="domain" description="HPr" evidence="6">
    <location>
        <begin position="1"/>
        <end position="88"/>
    </location>
</feature>
<dbReference type="Gene3D" id="3.30.1340.10">
    <property type="entry name" value="HPr-like"/>
    <property type="match status" value="1"/>
</dbReference>
<name>A0ABS4KGC4_9FIRM</name>
<comment type="caution">
    <text evidence="7">The sequence shown here is derived from an EMBL/GenBank/DDBJ whole genome shotgun (WGS) entry which is preliminary data.</text>
</comment>
<protein>
    <recommendedName>
        <fullName evidence="3">Phosphocarrier protein HPr</fullName>
    </recommendedName>
</protein>
<organism evidence="7 8">
    <name type="scientific">Acetoanaerobium pronyense</name>
    <dbReference type="NCBI Taxonomy" id="1482736"/>
    <lineage>
        <taxon>Bacteria</taxon>
        <taxon>Bacillati</taxon>
        <taxon>Bacillota</taxon>
        <taxon>Clostridia</taxon>
        <taxon>Peptostreptococcales</taxon>
        <taxon>Filifactoraceae</taxon>
        <taxon>Acetoanaerobium</taxon>
    </lineage>
</organism>
<evidence type="ECO:0000259" key="6">
    <source>
        <dbReference type="PROSITE" id="PS51350"/>
    </source>
</evidence>
<dbReference type="CDD" id="cd00367">
    <property type="entry name" value="PTS-HPr_like"/>
    <property type="match status" value="1"/>
</dbReference>
<dbReference type="NCBIfam" id="TIGR01003">
    <property type="entry name" value="PTS_HPr_family"/>
    <property type="match status" value="1"/>
</dbReference>
<comment type="function">
    <text evidence="1">General (non sugar-specific) component of the phosphoenolpyruvate-dependent sugar phosphotransferase system (sugar PTS). This major carbohydrate active-transport system catalyzes the phosphorylation of incoming sugar substrates concomitantly with their translocation across the cell membrane. The phosphoryl group from phosphoenolpyruvate (PEP) is transferred to the phosphoryl carrier protein HPr by enzyme I. Phospho-HPr then transfers it to the PTS EIIA domain.</text>
</comment>
<keyword evidence="5" id="KW-0598">Phosphotransferase system</keyword>
<evidence type="ECO:0000256" key="5">
    <source>
        <dbReference type="ARBA" id="ARBA00022683"/>
    </source>
</evidence>
<evidence type="ECO:0000256" key="3">
    <source>
        <dbReference type="ARBA" id="ARBA00020422"/>
    </source>
</evidence>
<evidence type="ECO:0000256" key="4">
    <source>
        <dbReference type="ARBA" id="ARBA00022490"/>
    </source>
</evidence>
<dbReference type="Proteomes" id="UP001314903">
    <property type="component" value="Unassembled WGS sequence"/>
</dbReference>
<proteinExistence type="predicted"/>
<dbReference type="RefSeq" id="WP_209659229.1">
    <property type="nucleotide sequence ID" value="NZ_JAGGLI010000004.1"/>
</dbReference>
<evidence type="ECO:0000313" key="8">
    <source>
        <dbReference type="Proteomes" id="UP001314903"/>
    </source>
</evidence>
<gene>
    <name evidence="7" type="ORF">J2Z35_000624</name>
</gene>
<keyword evidence="4" id="KW-0963">Cytoplasm</keyword>
<sequence>MIKKEVVIKNKIGLHARPAALFVQTANKFISEIMVKKGNSTINAKSIMGIMALGVSHGETIEIIVDGPDEENAIQELEYLVDNKLLDK</sequence>
<dbReference type="PRINTS" id="PR00107">
    <property type="entry name" value="PHOSPHOCPHPR"/>
</dbReference>
<evidence type="ECO:0000256" key="2">
    <source>
        <dbReference type="ARBA" id="ARBA00004496"/>
    </source>
</evidence>
<dbReference type="PANTHER" id="PTHR33705">
    <property type="entry name" value="PHOSPHOCARRIER PROTEIN HPR"/>
    <property type="match status" value="1"/>
</dbReference>